<evidence type="ECO:0008006" key="4">
    <source>
        <dbReference type="Google" id="ProtNLM"/>
    </source>
</evidence>
<organism evidence="2 3">
    <name type="scientific">Yersinia pestis bv. Antiqua (strain Antiqua)</name>
    <dbReference type="NCBI Taxonomy" id="360102"/>
    <lineage>
        <taxon>Bacteria</taxon>
        <taxon>Pseudomonadati</taxon>
        <taxon>Pseudomonadota</taxon>
        <taxon>Gammaproteobacteria</taxon>
        <taxon>Enterobacterales</taxon>
        <taxon>Yersiniaceae</taxon>
        <taxon>Yersinia</taxon>
    </lineage>
</organism>
<gene>
    <name evidence="2" type="ordered locus">YPA_0403</name>
</gene>
<dbReference type="PATRIC" id="fig|360102.15.peg.3414"/>
<evidence type="ECO:0000256" key="1">
    <source>
        <dbReference type="SAM" id="SignalP"/>
    </source>
</evidence>
<protein>
    <recommendedName>
        <fullName evidence="4">DUF3142 domain-containing protein</fullName>
    </recommendedName>
</protein>
<accession>A0A0E1NV76</accession>
<dbReference type="RefSeq" id="WP_002209913.1">
    <property type="nucleotide sequence ID" value="NC_008150.1"/>
</dbReference>
<feature type="signal peptide" evidence="1">
    <location>
        <begin position="1"/>
        <end position="23"/>
    </location>
</feature>
<feature type="chain" id="PRO_5007399489" description="DUF3142 domain-containing protein" evidence="1">
    <location>
        <begin position="24"/>
        <end position="255"/>
    </location>
</feature>
<proteinExistence type="predicted"/>
<dbReference type="KEGG" id="ypa:YPA_0403"/>
<dbReference type="GeneID" id="57973772"/>
<evidence type="ECO:0000313" key="3">
    <source>
        <dbReference type="Proteomes" id="UP000001971"/>
    </source>
</evidence>
<keyword evidence="1" id="KW-0732">Signal</keyword>
<dbReference type="AlphaFoldDB" id="A0A0E1NV76"/>
<dbReference type="Pfam" id="PF11340">
    <property type="entry name" value="DUF3142"/>
    <property type="match status" value="1"/>
</dbReference>
<reference evidence="2 3" key="1">
    <citation type="journal article" date="2006" name="J. Bacteriol.">
        <title>Complete genome sequence of Yersinia pestis strains Antiqua and Nepal516: evidence of gene reduction in an emerging pathogen.</title>
        <authorList>
            <person name="Chain P.S."/>
            <person name="Hu P."/>
            <person name="Malfatti S.A."/>
            <person name="Radnedge L."/>
            <person name="Larimer F."/>
            <person name="Vergez L.M."/>
            <person name="Worsham P."/>
            <person name="Chu M.C."/>
            <person name="Andersen G.L."/>
        </authorList>
    </citation>
    <scope>NUCLEOTIDE SEQUENCE [LARGE SCALE GENOMIC DNA]</scope>
    <source>
        <strain evidence="2 3">Antiqua</strain>
    </source>
</reference>
<dbReference type="EMBL" id="CP000308">
    <property type="protein sequence ID" value="ABG12371.1"/>
    <property type="molecule type" value="Genomic_DNA"/>
</dbReference>
<sequence length="255" mass="28898" precursor="true">MGRTAQLLLVSCLLALFMPPAMAEVSDKLQLSHKVYAHDYQAFWLWSGVNPQPALQQANQVYLHQGEVVIRQRAAWFQKMGLPSSRLTLPAMWVTVRITTLDVPDDILAILIDLPRRWAAAGNQVIGLQIDFDAGTYRLDDYAGFLRRVRTKLDPNFALGVTGLLDWAKTGSIQQLNALPIDELVIQTYQGRSTVNQYSRYLPALLQLRLPFKIGLVQHGEWDPQWEQYLAASPFYRGEVVFLLNHLRSEPANGK</sequence>
<evidence type="ECO:0000313" key="2">
    <source>
        <dbReference type="EMBL" id="ABG12371.1"/>
    </source>
</evidence>
<dbReference type="InterPro" id="IPR021488">
    <property type="entry name" value="DUF3142"/>
</dbReference>
<name>A0A0E1NV76_YERPA</name>
<dbReference type="SMR" id="A0A0E1NV76"/>
<dbReference type="Proteomes" id="UP000001971">
    <property type="component" value="Chromosome"/>
</dbReference>
<dbReference type="HOGENOM" id="CLU_090320_0_0_6"/>